<dbReference type="Proteomes" id="UP001208570">
    <property type="component" value="Unassembled WGS sequence"/>
</dbReference>
<protein>
    <submittedName>
        <fullName evidence="1">Uncharacterized protein</fullName>
    </submittedName>
</protein>
<reference evidence="1" key="1">
    <citation type="journal article" date="2023" name="Mol. Biol. Evol.">
        <title>Third-Generation Sequencing Reveals the Adaptive Role of the Epigenome in Three Deep-Sea Polychaetes.</title>
        <authorList>
            <person name="Perez M."/>
            <person name="Aroh O."/>
            <person name="Sun Y."/>
            <person name="Lan Y."/>
            <person name="Juniper S.K."/>
            <person name="Young C.R."/>
            <person name="Angers B."/>
            <person name="Qian P.Y."/>
        </authorList>
    </citation>
    <scope>NUCLEOTIDE SEQUENCE</scope>
    <source>
        <strain evidence="1">P08H-3</strain>
    </source>
</reference>
<accession>A0AAD9J5N3</accession>
<dbReference type="AlphaFoldDB" id="A0AAD9J5N3"/>
<proteinExistence type="predicted"/>
<dbReference type="GO" id="GO:0008289">
    <property type="term" value="F:lipid binding"/>
    <property type="evidence" value="ECO:0007669"/>
    <property type="project" value="UniProtKB-KW"/>
</dbReference>
<dbReference type="EMBL" id="JAODUP010000602">
    <property type="protein sequence ID" value="KAK2146526.1"/>
    <property type="molecule type" value="Genomic_DNA"/>
</dbReference>
<dbReference type="Gene3D" id="2.40.128.20">
    <property type="match status" value="2"/>
</dbReference>
<sequence>MSPFDGKWKRVSADNVDAIVSVLDKDANRKIYVNGQLKQDQTNPYGVEIDRESLLGKSKIVITKKSDNLIEINETRADGKKAKVLFAIEGNKLKLQYGYRRQYNAVNSFFTSLIAGDDKERAARLKKYLETSELVEDYYVTDSEATRNIYIDGELLHAQTVKYDVEKERTAILGKSKFVITKKSDNVIEGREEAENGLSAKAVFSVNGNNLTFEYTVENVTCTRVYEKC</sequence>
<comment type="caution">
    <text evidence="1">The sequence shown here is derived from an EMBL/GenBank/DDBJ whole genome shotgun (WGS) entry which is preliminary data.</text>
</comment>
<gene>
    <name evidence="1" type="ORF">LSH36_602g01012</name>
</gene>
<evidence type="ECO:0000313" key="1">
    <source>
        <dbReference type="EMBL" id="KAK2146526.1"/>
    </source>
</evidence>
<name>A0AAD9J5N3_9ANNE</name>
<evidence type="ECO:0000313" key="2">
    <source>
        <dbReference type="Proteomes" id="UP001208570"/>
    </source>
</evidence>
<dbReference type="InterPro" id="IPR012674">
    <property type="entry name" value="Calycin"/>
</dbReference>
<keyword evidence="2" id="KW-1185">Reference proteome</keyword>
<dbReference type="SUPFAM" id="SSF50814">
    <property type="entry name" value="Lipocalins"/>
    <property type="match status" value="1"/>
</dbReference>
<organism evidence="1 2">
    <name type="scientific">Paralvinella palmiformis</name>
    <dbReference type="NCBI Taxonomy" id="53620"/>
    <lineage>
        <taxon>Eukaryota</taxon>
        <taxon>Metazoa</taxon>
        <taxon>Spiralia</taxon>
        <taxon>Lophotrochozoa</taxon>
        <taxon>Annelida</taxon>
        <taxon>Polychaeta</taxon>
        <taxon>Sedentaria</taxon>
        <taxon>Canalipalpata</taxon>
        <taxon>Terebellida</taxon>
        <taxon>Terebelliformia</taxon>
        <taxon>Alvinellidae</taxon>
        <taxon>Paralvinella</taxon>
    </lineage>
</organism>